<dbReference type="PANTHER" id="PTHR12549:SF38">
    <property type="entry name" value="JMJC DOMAIN-CONTAINING HISTONE DEMETHYLASE 2, ISOFORM A"/>
    <property type="match status" value="1"/>
</dbReference>
<reference evidence="4" key="1">
    <citation type="submission" date="2021-02" db="EMBL/GenBank/DDBJ databases">
        <authorList>
            <person name="Nieuwenhuis M."/>
            <person name="Van De Peppel L.J.J."/>
        </authorList>
    </citation>
    <scope>NUCLEOTIDE SEQUENCE</scope>
    <source>
        <strain evidence="4">D49</strain>
    </source>
</reference>
<evidence type="ECO:0000256" key="3">
    <source>
        <dbReference type="ARBA" id="ARBA00023242"/>
    </source>
</evidence>
<name>A0A9P7FN81_9AGAR</name>
<keyword evidence="2" id="KW-0479">Metal-binding</keyword>
<dbReference type="SUPFAM" id="SSF51197">
    <property type="entry name" value="Clavaminate synthase-like"/>
    <property type="match status" value="1"/>
</dbReference>
<dbReference type="AlphaFoldDB" id="A0A9P7FN81"/>
<dbReference type="GO" id="GO:0031490">
    <property type="term" value="F:chromatin DNA binding"/>
    <property type="evidence" value="ECO:0007669"/>
    <property type="project" value="TreeGrafter"/>
</dbReference>
<dbReference type="PANTHER" id="PTHR12549">
    <property type="entry name" value="JMJC DOMAIN-CONTAINING HISTONE DEMETHYLATION PROTEIN"/>
    <property type="match status" value="1"/>
</dbReference>
<accession>A0A9P7FN81</accession>
<evidence type="ECO:0000313" key="4">
    <source>
        <dbReference type="EMBL" id="KAG5634100.1"/>
    </source>
</evidence>
<organism evidence="4 5">
    <name type="scientific">Sphagnurus paluster</name>
    <dbReference type="NCBI Taxonomy" id="117069"/>
    <lineage>
        <taxon>Eukaryota</taxon>
        <taxon>Fungi</taxon>
        <taxon>Dikarya</taxon>
        <taxon>Basidiomycota</taxon>
        <taxon>Agaricomycotina</taxon>
        <taxon>Agaricomycetes</taxon>
        <taxon>Agaricomycetidae</taxon>
        <taxon>Agaricales</taxon>
        <taxon>Tricholomatineae</taxon>
        <taxon>Lyophyllaceae</taxon>
        <taxon>Sphagnurus</taxon>
    </lineage>
</organism>
<dbReference type="InterPro" id="IPR045109">
    <property type="entry name" value="LSDs-like"/>
</dbReference>
<proteinExistence type="predicted"/>
<dbReference type="Gene3D" id="2.60.120.650">
    <property type="entry name" value="Cupin"/>
    <property type="match status" value="1"/>
</dbReference>
<comment type="subcellular location">
    <subcellularLocation>
        <location evidence="1">Nucleus</location>
    </subcellularLocation>
</comment>
<keyword evidence="3" id="KW-0539">Nucleus</keyword>
<gene>
    <name evidence="4" type="ORF">H0H81_003418</name>
</gene>
<evidence type="ECO:0000256" key="1">
    <source>
        <dbReference type="ARBA" id="ARBA00004123"/>
    </source>
</evidence>
<dbReference type="EMBL" id="JABCKI010006644">
    <property type="protein sequence ID" value="KAG5634100.1"/>
    <property type="molecule type" value="Genomic_DNA"/>
</dbReference>
<sequence>MLTQDSFPLIWALGEPLVVEGLLNNFRVQWTPEYFVANHGAQACVIVDYEMEMKRRTTVGEFFREFGRYEGRTESYKLKHWPSMDFKKAFPELYKDFRNAVPSYVRRDGVLNIASHFPTDTVAPDLGKSLVLGPCSPHYPRRGPLIHLHRATNVQRDGSRDITAAHGHD</sequence>
<protein>
    <submittedName>
        <fullName evidence="4">Uncharacterized protein</fullName>
    </submittedName>
</protein>
<dbReference type="GO" id="GO:0003712">
    <property type="term" value="F:transcription coregulator activity"/>
    <property type="evidence" value="ECO:0007669"/>
    <property type="project" value="TreeGrafter"/>
</dbReference>
<dbReference type="GO" id="GO:0046872">
    <property type="term" value="F:metal ion binding"/>
    <property type="evidence" value="ECO:0007669"/>
    <property type="project" value="UniProtKB-KW"/>
</dbReference>
<keyword evidence="5" id="KW-1185">Reference proteome</keyword>
<dbReference type="GO" id="GO:0006357">
    <property type="term" value="P:regulation of transcription by RNA polymerase II"/>
    <property type="evidence" value="ECO:0007669"/>
    <property type="project" value="TreeGrafter"/>
</dbReference>
<evidence type="ECO:0000313" key="5">
    <source>
        <dbReference type="Proteomes" id="UP000717328"/>
    </source>
</evidence>
<dbReference type="GO" id="GO:0032454">
    <property type="term" value="F:histone H3K9 demethylase activity"/>
    <property type="evidence" value="ECO:0007669"/>
    <property type="project" value="InterPro"/>
</dbReference>
<dbReference type="Proteomes" id="UP000717328">
    <property type="component" value="Unassembled WGS sequence"/>
</dbReference>
<comment type="caution">
    <text evidence="4">The sequence shown here is derived from an EMBL/GenBank/DDBJ whole genome shotgun (WGS) entry which is preliminary data.</text>
</comment>
<dbReference type="GO" id="GO:0000118">
    <property type="term" value="C:histone deacetylase complex"/>
    <property type="evidence" value="ECO:0007669"/>
    <property type="project" value="TreeGrafter"/>
</dbReference>
<evidence type="ECO:0000256" key="2">
    <source>
        <dbReference type="ARBA" id="ARBA00022723"/>
    </source>
</evidence>
<dbReference type="OrthoDB" id="3043687at2759"/>
<reference evidence="4" key="2">
    <citation type="submission" date="2021-10" db="EMBL/GenBank/DDBJ databases">
        <title>Phylogenomics reveals ancestral predisposition of the termite-cultivated fungus Termitomyces towards a domesticated lifestyle.</title>
        <authorList>
            <person name="Auxier B."/>
            <person name="Grum-Grzhimaylo A."/>
            <person name="Cardenas M.E."/>
            <person name="Lodge J.D."/>
            <person name="Laessoe T."/>
            <person name="Pedersen O."/>
            <person name="Smith M.E."/>
            <person name="Kuyper T.W."/>
            <person name="Franco-Molano E.A."/>
            <person name="Baroni T.J."/>
            <person name="Aanen D.K."/>
        </authorList>
    </citation>
    <scope>NUCLEOTIDE SEQUENCE</scope>
    <source>
        <strain evidence="4">D49</strain>
    </source>
</reference>
<dbReference type="GO" id="GO:0000785">
    <property type="term" value="C:chromatin"/>
    <property type="evidence" value="ECO:0007669"/>
    <property type="project" value="TreeGrafter"/>
</dbReference>